<accession>A0ABS5YAX9</accession>
<dbReference type="InterPro" id="IPR049457">
    <property type="entry name" value="Emfourin"/>
</dbReference>
<protein>
    <submittedName>
        <fullName evidence="2">Uncharacterized protein</fullName>
    </submittedName>
</protein>
<dbReference type="EMBL" id="JAFJYC010000001">
    <property type="protein sequence ID" value="MBT9431867.1"/>
    <property type="molecule type" value="Genomic_DNA"/>
</dbReference>
<dbReference type="Proteomes" id="UP000811282">
    <property type="component" value="Unassembled WGS sequence"/>
</dbReference>
<organism evidence="2 3">
    <name type="scientific">Candidatus Sodalis endolongispinus</name>
    <dbReference type="NCBI Taxonomy" id="2812662"/>
    <lineage>
        <taxon>Bacteria</taxon>
        <taxon>Pseudomonadati</taxon>
        <taxon>Pseudomonadota</taxon>
        <taxon>Gammaproteobacteria</taxon>
        <taxon>Enterobacterales</taxon>
        <taxon>Bruguierivoracaceae</taxon>
        <taxon>Sodalis</taxon>
    </lineage>
</organism>
<keyword evidence="3" id="KW-1185">Reference proteome</keyword>
<sequence length="124" mass="13463">MGRIPVLDNHTVIALSREGGFAFIPALTGQQRFVLGDLPPPERERLCALINQAAPLAQPPRGDSAPGRGDQRYFRIRISYRGDGAAGANELELLVPEQSAPPELQTLWRHGQLDDAPPGPHDPT</sequence>
<name>A0ABS5YAX9_9GAMM</name>
<dbReference type="RefSeq" id="WP_215669079.1">
    <property type="nucleotide sequence ID" value="NZ_JAFJYC010000001.1"/>
</dbReference>
<feature type="region of interest" description="Disordered" evidence="1">
    <location>
        <begin position="102"/>
        <end position="124"/>
    </location>
</feature>
<evidence type="ECO:0000313" key="3">
    <source>
        <dbReference type="Proteomes" id="UP000811282"/>
    </source>
</evidence>
<reference evidence="2 3" key="1">
    <citation type="journal article" date="2021" name="Genome Biol. Evol.">
        <title>The evolution of interdependence in a four-way mealybug symbiosis.</title>
        <authorList>
            <person name="Garber A.I."/>
            <person name="Kupper M."/>
            <person name="Laetsch D.R."/>
            <person name="Weldon S.R."/>
            <person name="Ladinsky M.S."/>
            <person name="Bjorkman P.J."/>
            <person name="McCutcheon J.P."/>
        </authorList>
    </citation>
    <scope>NUCLEOTIDE SEQUENCE [LARGE SCALE GENOMIC DNA]</scope>
    <source>
        <strain evidence="2">SOD</strain>
    </source>
</reference>
<evidence type="ECO:0000256" key="1">
    <source>
        <dbReference type="SAM" id="MobiDB-lite"/>
    </source>
</evidence>
<gene>
    <name evidence="2" type="ORF">JZM24_06435</name>
</gene>
<dbReference type="Pfam" id="PF20242">
    <property type="entry name" value="Emfourin"/>
    <property type="match status" value="1"/>
</dbReference>
<evidence type="ECO:0000313" key="2">
    <source>
        <dbReference type="EMBL" id="MBT9431867.1"/>
    </source>
</evidence>
<comment type="caution">
    <text evidence="2">The sequence shown here is derived from an EMBL/GenBank/DDBJ whole genome shotgun (WGS) entry which is preliminary data.</text>
</comment>
<proteinExistence type="predicted"/>